<dbReference type="Proteomes" id="UP000288603">
    <property type="component" value="Unassembled WGS sequence"/>
</dbReference>
<feature type="transmembrane region" description="Helical" evidence="1">
    <location>
        <begin position="174"/>
        <end position="192"/>
    </location>
</feature>
<keyword evidence="3" id="KW-0012">Acyltransferase</keyword>
<dbReference type="GO" id="GO:0016020">
    <property type="term" value="C:membrane"/>
    <property type="evidence" value="ECO:0007669"/>
    <property type="project" value="TreeGrafter"/>
</dbReference>
<dbReference type="InterPro" id="IPR002656">
    <property type="entry name" value="Acyl_transf_3_dom"/>
</dbReference>
<protein>
    <submittedName>
        <fullName evidence="3">Acyltransferase</fullName>
    </submittedName>
</protein>
<feature type="transmembrane region" description="Helical" evidence="1">
    <location>
        <begin position="142"/>
        <end position="167"/>
    </location>
</feature>
<keyword evidence="1" id="KW-0472">Membrane</keyword>
<name>A0A3S3ZP79_9MICO</name>
<dbReference type="PANTHER" id="PTHR23028:SF131">
    <property type="entry name" value="BLR2367 PROTEIN"/>
    <property type="match status" value="1"/>
</dbReference>
<dbReference type="PANTHER" id="PTHR23028">
    <property type="entry name" value="ACETYLTRANSFERASE"/>
    <property type="match status" value="1"/>
</dbReference>
<feature type="transmembrane region" description="Helical" evidence="1">
    <location>
        <begin position="224"/>
        <end position="240"/>
    </location>
</feature>
<keyword evidence="1" id="KW-1133">Transmembrane helix</keyword>
<feature type="transmembrane region" description="Helical" evidence="1">
    <location>
        <begin position="56"/>
        <end position="77"/>
    </location>
</feature>
<reference evidence="3 4" key="1">
    <citation type="submission" date="2018-12" db="EMBL/GenBank/DDBJ databases">
        <authorList>
            <person name="Li F."/>
        </authorList>
    </citation>
    <scope>NUCLEOTIDE SEQUENCE [LARGE SCALE GENOMIC DNA]</scope>
    <source>
        <strain evidence="3 4">8H24J-4-2</strain>
    </source>
</reference>
<keyword evidence="3" id="KW-0808">Transferase</keyword>
<sequence>MRREEPMTASVEASPPKKRFKGLQGLRFLAAVSVVAHHSMFYAHERLDDGFPVWGIGAVELFFAISGFVAVVSARSVRARSDGWKYYVVRRGIRILPVYWMATTVKLLTLVAVPAAVLHAELNWGNVGLSYLLLPSENVDGTVAPLLGVAWTLLYEAFFTIVFMLALLIRVNPFWFTGIVLSLFALGSLLRPDDHGPFAVYFDPILLYFVVGMVIGAFSKSRKVLHLLLGLAAVIGLHIITDLPGGINGLQLVRIVVIAGLLIGVMFAEPWLDKHAPNALVHLGNASYSLYLIHPLVSPIVPEVLDVLGLELPILSTVLSVVGALAAALLLFRFVEQPVTTFLQRKLRYGTIPRETRSVTASPSADHPVSVAP</sequence>
<accession>A0A3S3ZP79</accession>
<keyword evidence="1" id="KW-0812">Transmembrane</keyword>
<evidence type="ECO:0000259" key="2">
    <source>
        <dbReference type="Pfam" id="PF01757"/>
    </source>
</evidence>
<evidence type="ECO:0000256" key="1">
    <source>
        <dbReference type="SAM" id="Phobius"/>
    </source>
</evidence>
<feature type="transmembrane region" description="Helical" evidence="1">
    <location>
        <begin position="313"/>
        <end position="335"/>
    </location>
</feature>
<evidence type="ECO:0000313" key="3">
    <source>
        <dbReference type="EMBL" id="RWZ61456.1"/>
    </source>
</evidence>
<feature type="transmembrane region" description="Helical" evidence="1">
    <location>
        <begin position="26"/>
        <end position="44"/>
    </location>
</feature>
<keyword evidence="4" id="KW-1185">Reference proteome</keyword>
<dbReference type="GO" id="GO:0016747">
    <property type="term" value="F:acyltransferase activity, transferring groups other than amino-acyl groups"/>
    <property type="evidence" value="ECO:0007669"/>
    <property type="project" value="InterPro"/>
</dbReference>
<dbReference type="AlphaFoldDB" id="A0A3S3ZP79"/>
<evidence type="ECO:0000313" key="4">
    <source>
        <dbReference type="Proteomes" id="UP000288603"/>
    </source>
</evidence>
<feature type="domain" description="Acyltransferase 3" evidence="2">
    <location>
        <begin position="21"/>
        <end position="332"/>
    </location>
</feature>
<dbReference type="OrthoDB" id="9807745at2"/>
<comment type="caution">
    <text evidence="3">The sequence shown here is derived from an EMBL/GenBank/DDBJ whole genome shotgun (WGS) entry which is preliminary data.</text>
</comment>
<dbReference type="GO" id="GO:0000271">
    <property type="term" value="P:polysaccharide biosynthetic process"/>
    <property type="evidence" value="ECO:0007669"/>
    <property type="project" value="TreeGrafter"/>
</dbReference>
<feature type="transmembrane region" description="Helical" evidence="1">
    <location>
        <begin position="252"/>
        <end position="272"/>
    </location>
</feature>
<dbReference type="InterPro" id="IPR050879">
    <property type="entry name" value="Acyltransferase_3"/>
</dbReference>
<feature type="transmembrane region" description="Helical" evidence="1">
    <location>
        <begin position="198"/>
        <end position="217"/>
    </location>
</feature>
<dbReference type="EMBL" id="RZNC01000003">
    <property type="protein sequence ID" value="RWZ61456.1"/>
    <property type="molecule type" value="Genomic_DNA"/>
</dbReference>
<feature type="transmembrane region" description="Helical" evidence="1">
    <location>
        <begin position="98"/>
        <end position="122"/>
    </location>
</feature>
<organism evidence="3 4">
    <name type="scientific">Labedella populi</name>
    <dbReference type="NCBI Taxonomy" id="2498850"/>
    <lineage>
        <taxon>Bacteria</taxon>
        <taxon>Bacillati</taxon>
        <taxon>Actinomycetota</taxon>
        <taxon>Actinomycetes</taxon>
        <taxon>Micrococcales</taxon>
        <taxon>Microbacteriaceae</taxon>
        <taxon>Labedella</taxon>
    </lineage>
</organism>
<dbReference type="Pfam" id="PF01757">
    <property type="entry name" value="Acyl_transf_3"/>
    <property type="match status" value="1"/>
</dbReference>
<feature type="transmembrane region" description="Helical" evidence="1">
    <location>
        <begin position="279"/>
        <end position="301"/>
    </location>
</feature>
<gene>
    <name evidence="3" type="ORF">ELQ92_10720</name>
</gene>
<proteinExistence type="predicted"/>